<sequence length="144" mass="15860">MGDVATLQVNLDALLTVYSYTLSPLDEIEYLVGILKDKKGSTKEAEKNQPEDKESAMVRVLLAHQSGVLTGTFHRLPIEKQYDILSILLGRSRTNIKNAVTGLLNNSSKSPLNMPDVVEKVNNLITEKDLGLPLVGSKDRNDKV</sequence>
<proteinExistence type="predicted"/>
<dbReference type="Proteomes" id="UP001500936">
    <property type="component" value="Unassembled WGS sequence"/>
</dbReference>
<dbReference type="EMBL" id="BAABHB010000020">
    <property type="protein sequence ID" value="GAA4420296.1"/>
    <property type="molecule type" value="Genomic_DNA"/>
</dbReference>
<evidence type="ECO:0000313" key="1">
    <source>
        <dbReference type="EMBL" id="GAA4420296.1"/>
    </source>
</evidence>
<name>A0ABP8L1H2_9BACT</name>
<reference evidence="2" key="1">
    <citation type="journal article" date="2019" name="Int. J. Syst. Evol. Microbiol.">
        <title>The Global Catalogue of Microorganisms (GCM) 10K type strain sequencing project: providing services to taxonomists for standard genome sequencing and annotation.</title>
        <authorList>
            <consortium name="The Broad Institute Genomics Platform"/>
            <consortium name="The Broad Institute Genome Sequencing Center for Infectious Disease"/>
            <person name="Wu L."/>
            <person name="Ma J."/>
        </authorList>
    </citation>
    <scope>NUCLEOTIDE SEQUENCE [LARGE SCALE GENOMIC DNA]</scope>
    <source>
        <strain evidence="2">JCM 17925</strain>
    </source>
</reference>
<evidence type="ECO:0000313" key="2">
    <source>
        <dbReference type="Proteomes" id="UP001500936"/>
    </source>
</evidence>
<gene>
    <name evidence="1" type="ORF">GCM10023187_55480</name>
</gene>
<protein>
    <submittedName>
        <fullName evidence="1">Uncharacterized protein</fullName>
    </submittedName>
</protein>
<comment type="caution">
    <text evidence="1">The sequence shown here is derived from an EMBL/GenBank/DDBJ whole genome shotgun (WGS) entry which is preliminary data.</text>
</comment>
<keyword evidence="2" id="KW-1185">Reference proteome</keyword>
<accession>A0ABP8L1H2</accession>
<organism evidence="1 2">
    <name type="scientific">Nibrella viscosa</name>
    <dbReference type="NCBI Taxonomy" id="1084524"/>
    <lineage>
        <taxon>Bacteria</taxon>
        <taxon>Pseudomonadati</taxon>
        <taxon>Bacteroidota</taxon>
        <taxon>Cytophagia</taxon>
        <taxon>Cytophagales</taxon>
        <taxon>Spirosomataceae</taxon>
        <taxon>Nibrella</taxon>
    </lineage>
</organism>